<accession>G0LFN7</accession>
<keyword evidence="1" id="KW-0732">Signal</keyword>
<evidence type="ECO:0000256" key="2">
    <source>
        <dbReference type="SAM" id="MobiDB-lite"/>
    </source>
</evidence>
<organism evidence="4 5">
    <name type="scientific">Haloquadratum walsbyi (strain DSM 16854 / JCM 12705 / C23)</name>
    <dbReference type="NCBI Taxonomy" id="768065"/>
    <lineage>
        <taxon>Archaea</taxon>
        <taxon>Methanobacteriati</taxon>
        <taxon>Methanobacteriota</taxon>
        <taxon>Stenosarchaea group</taxon>
        <taxon>Halobacteria</taxon>
        <taxon>Halobacteriales</taxon>
        <taxon>Haloferacaceae</taxon>
        <taxon>Haloquadratum</taxon>
    </lineage>
</organism>
<dbReference type="GeneID" id="12448979"/>
<dbReference type="AlphaFoldDB" id="G0LFN7"/>
<sequence length="538" mass="57823">MVSTTNQILVLTFACVVCIAGATFVASAAEPTVDIEVNNEQFTDGTEIDVGSDPTVDISVTAETQINLIELYVDGIAQRTFDPNGTSFEEEFQLTLDNGEHDIQIVAGANETTTIDGVITKDSGAPFIEYTEPFSTPDKSTPPDVTTVTEGQLTLSGDLFDDSGVQSIEIERRFEYRYANSRETSRANYEIDDPGDSFQQEILLGNGENEITAKYIDEMGNQRRHDFSLVVDDRRAPQIDVNAPAQVTEPSATISATVTDNVKLQSVTITAPSIGNKQVVSSRSPEPNADRLQVNINENIDLSEGRNEVDIEATDVNGNSVSEELTVEYVRIIEPTIEIDAENTTVEGDSVSVQGRIFRGEVTRASIQTRSDSKNGTEIVDIGGVYTQDSVAETVTIDQTLTLDTNETVTEIRVLATDSEGTQHEHSVWINAKTGTIGDSPSAVDGSLPSDTTPMSTTGPSEETNIDGDSDTNGDTTDDNDETNVETDENTLAQDETTTSVATTAVESTSSSQSSPGFGVIIAIIAISLAFIGITHRR</sequence>
<evidence type="ECO:0000313" key="5">
    <source>
        <dbReference type="Proteomes" id="UP000007954"/>
    </source>
</evidence>
<proteinExistence type="predicted"/>
<evidence type="ECO:0000313" key="4">
    <source>
        <dbReference type="EMBL" id="CCC41800.1"/>
    </source>
</evidence>
<keyword evidence="3" id="KW-1133">Transmembrane helix</keyword>
<feature type="compositionally biased region" description="Polar residues" evidence="2">
    <location>
        <begin position="449"/>
        <end position="463"/>
    </location>
</feature>
<dbReference type="InterPro" id="IPR013783">
    <property type="entry name" value="Ig-like_fold"/>
</dbReference>
<keyword evidence="3" id="KW-0472">Membrane</keyword>
<reference evidence="4 5" key="1">
    <citation type="journal article" date="2011" name="PLoS ONE">
        <title>Haloquadratum walsbyi: limited diversity in a global pond.</title>
        <authorList>
            <person name="Dyall-Smith M."/>
            <person name="Pfeiffer F."/>
            <person name="Klee K."/>
            <person name="Palm P."/>
            <person name="Gross K."/>
            <person name="Schuster S.C."/>
            <person name="Rampp M."/>
            <person name="Oesterhelt D."/>
        </authorList>
    </citation>
    <scope>NUCLEOTIDE SEQUENCE [LARGE SCALE GENOMIC DNA]</scope>
    <source>
        <strain evidence="5">DSM 16854 / JCM 12705 / C23</strain>
    </source>
</reference>
<keyword evidence="3" id="KW-0812">Transmembrane</keyword>
<dbReference type="InterPro" id="IPR026371">
    <property type="entry name" value="PGF_CTERM"/>
</dbReference>
<dbReference type="GO" id="GO:0030115">
    <property type="term" value="C:S-layer"/>
    <property type="evidence" value="ECO:0007669"/>
    <property type="project" value="UniProtKB-SubCell"/>
</dbReference>
<protein>
    <submittedName>
        <fullName evidence="4">Probable secreted glycoprotein</fullName>
    </submittedName>
</protein>
<feature type="compositionally biased region" description="Acidic residues" evidence="2">
    <location>
        <begin position="464"/>
        <end position="489"/>
    </location>
</feature>
<dbReference type="RefSeq" id="WP_014557078.1">
    <property type="nucleotide sequence ID" value="NC_017459.1"/>
</dbReference>
<dbReference type="HOGENOM" id="CLU_505900_0_0_2"/>
<dbReference type="EMBL" id="FR746099">
    <property type="protein sequence ID" value="CCC41800.1"/>
    <property type="molecule type" value="Genomic_DNA"/>
</dbReference>
<feature type="transmembrane region" description="Helical" evidence="3">
    <location>
        <begin position="517"/>
        <end position="535"/>
    </location>
</feature>
<feature type="region of interest" description="Disordered" evidence="2">
    <location>
        <begin position="431"/>
        <end position="497"/>
    </location>
</feature>
<dbReference type="GO" id="GO:0005886">
    <property type="term" value="C:plasma membrane"/>
    <property type="evidence" value="ECO:0007669"/>
    <property type="project" value="UniProtKB-SubCell"/>
</dbReference>
<dbReference type="KEGG" id="hwc:Hqrw_4074"/>
<name>G0LFN7_HALWC</name>
<evidence type="ECO:0000256" key="1">
    <source>
        <dbReference type="ARBA" id="ARBA00022729"/>
    </source>
</evidence>
<evidence type="ECO:0000256" key="3">
    <source>
        <dbReference type="SAM" id="Phobius"/>
    </source>
</evidence>
<gene>
    <name evidence="4" type="ordered locus">Hqrw_4074</name>
</gene>
<dbReference type="Proteomes" id="UP000007954">
    <property type="component" value="Chromosome"/>
</dbReference>
<dbReference type="OrthoDB" id="232948at2157"/>
<dbReference type="NCBIfam" id="TIGR04126">
    <property type="entry name" value="PGF_CTERM"/>
    <property type="match status" value="1"/>
</dbReference>
<dbReference type="Gene3D" id="2.60.40.10">
    <property type="entry name" value="Immunoglobulins"/>
    <property type="match status" value="1"/>
</dbReference>